<dbReference type="Proteomes" id="UP000007076">
    <property type="component" value="Chromosome"/>
</dbReference>
<dbReference type="EMBL" id="AP010968">
    <property type="protein sequence ID" value="BAJ30863.1"/>
    <property type="molecule type" value="Genomic_DNA"/>
</dbReference>
<feature type="domain" description="Histidine kinase/HSP90-like ATPase" evidence="2">
    <location>
        <begin position="64"/>
        <end position="174"/>
    </location>
</feature>
<dbReference type="GO" id="GO:0004674">
    <property type="term" value="F:protein serine/threonine kinase activity"/>
    <property type="evidence" value="ECO:0007669"/>
    <property type="project" value="UniProtKB-KW"/>
</dbReference>
<dbReference type="SUPFAM" id="SSF55874">
    <property type="entry name" value="ATPase domain of HSP90 chaperone/DNA topoisomerase II/histidine kinase"/>
    <property type="match status" value="1"/>
</dbReference>
<name>E4NH83_KITSK</name>
<protein>
    <recommendedName>
        <fullName evidence="2">Histidine kinase/HSP90-like ATPase domain-containing protein</fullName>
    </recommendedName>
</protein>
<reference evidence="3 4" key="1">
    <citation type="journal article" date="2010" name="DNA Res.">
        <title>Genome sequence of Kitasatospora setae NBRC 14216T: an evolutionary snapshot of the family Streptomycetaceae.</title>
        <authorList>
            <person name="Ichikawa N."/>
            <person name="Oguchi A."/>
            <person name="Ikeda H."/>
            <person name="Ishikawa J."/>
            <person name="Kitani S."/>
            <person name="Watanabe Y."/>
            <person name="Nakamura S."/>
            <person name="Katano Y."/>
            <person name="Kishi E."/>
            <person name="Sasagawa M."/>
            <person name="Ankai A."/>
            <person name="Fukui S."/>
            <person name="Hashimoto Y."/>
            <person name="Kamata S."/>
            <person name="Otoguro M."/>
            <person name="Tanikawa S."/>
            <person name="Nihira T."/>
            <person name="Horinouchi S."/>
            <person name="Ohnishi Y."/>
            <person name="Hayakawa M."/>
            <person name="Kuzuyama T."/>
            <person name="Arisawa A."/>
            <person name="Nomoto F."/>
            <person name="Miura H."/>
            <person name="Takahashi Y."/>
            <person name="Fujita N."/>
        </authorList>
    </citation>
    <scope>NUCLEOTIDE SEQUENCE [LARGE SCALE GENOMIC DNA]</scope>
    <source>
        <strain evidence="4">ATCC 33774 / DSM 43861 / JCM 3304 / KCC A-0304 / NBRC 14216 / KM-6054</strain>
    </source>
</reference>
<evidence type="ECO:0000256" key="1">
    <source>
        <dbReference type="ARBA" id="ARBA00022527"/>
    </source>
</evidence>
<dbReference type="PANTHER" id="PTHR35526">
    <property type="entry name" value="ANTI-SIGMA-F FACTOR RSBW-RELATED"/>
    <property type="match status" value="1"/>
</dbReference>
<dbReference type="KEGG" id="ksk:KSE_50850"/>
<dbReference type="eggNOG" id="COG2172">
    <property type="taxonomic scope" value="Bacteria"/>
</dbReference>
<dbReference type="CDD" id="cd16936">
    <property type="entry name" value="HATPase_RsbW-like"/>
    <property type="match status" value="1"/>
</dbReference>
<dbReference type="PANTHER" id="PTHR35526:SF3">
    <property type="entry name" value="ANTI-SIGMA-F FACTOR RSBW"/>
    <property type="match status" value="1"/>
</dbReference>
<dbReference type="HOGENOM" id="CLU_090336_4_3_11"/>
<organism evidence="3 4">
    <name type="scientific">Kitasatospora setae (strain ATCC 33774 / DSM 43861 / JCM 3304 / KCC A-0304 / NBRC 14216 / KM-6054)</name>
    <name type="common">Streptomyces setae</name>
    <dbReference type="NCBI Taxonomy" id="452652"/>
    <lineage>
        <taxon>Bacteria</taxon>
        <taxon>Bacillati</taxon>
        <taxon>Actinomycetota</taxon>
        <taxon>Actinomycetes</taxon>
        <taxon>Kitasatosporales</taxon>
        <taxon>Streptomycetaceae</taxon>
        <taxon>Kitasatospora</taxon>
    </lineage>
</organism>
<dbReference type="Gene3D" id="3.30.565.10">
    <property type="entry name" value="Histidine kinase-like ATPase, C-terminal domain"/>
    <property type="match status" value="1"/>
</dbReference>
<dbReference type="InterPro" id="IPR003594">
    <property type="entry name" value="HATPase_dom"/>
</dbReference>
<evidence type="ECO:0000259" key="2">
    <source>
        <dbReference type="Pfam" id="PF13581"/>
    </source>
</evidence>
<gene>
    <name evidence="3" type="ordered locus">KSE_50850</name>
</gene>
<evidence type="ECO:0000313" key="3">
    <source>
        <dbReference type="EMBL" id="BAJ30863.1"/>
    </source>
</evidence>
<dbReference type="Pfam" id="PF13581">
    <property type="entry name" value="HATPase_c_2"/>
    <property type="match status" value="1"/>
</dbReference>
<dbReference type="InterPro" id="IPR036890">
    <property type="entry name" value="HATPase_C_sf"/>
</dbReference>
<keyword evidence="4" id="KW-1185">Reference proteome</keyword>
<keyword evidence="1" id="KW-0808">Transferase</keyword>
<keyword evidence="1" id="KW-0723">Serine/threonine-protein kinase</keyword>
<accession>E4NH83</accession>
<keyword evidence="1" id="KW-0418">Kinase</keyword>
<dbReference type="AlphaFoldDB" id="E4NH83"/>
<dbReference type="InterPro" id="IPR050267">
    <property type="entry name" value="Anti-sigma-factor_SerPK"/>
</dbReference>
<dbReference type="PATRIC" id="fig|452652.3.peg.5085"/>
<dbReference type="STRING" id="452652.KSE_50850"/>
<proteinExistence type="predicted"/>
<sequence>MGCMAAWGEAERSSLPVAGTRGDEPSGFGAGVVLADLERLTPEEMEHLFFGVLSDPDAAEEVRLPSRPESAGVARRLVLSVLRTWKLHQLLEAGELLTGELVANAIRHAGGRMIGLKVTRRPGWLRIEVRDSSRALPCLIASPEVFHPNGHGLRLVEAIADRWGADLLPRGKGVWFEMRIRERAAAIAAAGL</sequence>
<evidence type="ECO:0000313" key="4">
    <source>
        <dbReference type="Proteomes" id="UP000007076"/>
    </source>
</evidence>